<comment type="similarity">
    <text evidence="2">Belongs to the dynein heavy chain family.</text>
</comment>
<dbReference type="Pfam" id="PF03028">
    <property type="entry name" value="Dynein_heavy"/>
    <property type="match status" value="1"/>
</dbReference>
<dbReference type="PANTHER" id="PTHR22878:SF70">
    <property type="entry name" value="DYNEIN HEAVY CHAIN 2, AXONEMAL"/>
    <property type="match status" value="1"/>
</dbReference>
<dbReference type="Pfam" id="PF12775">
    <property type="entry name" value="AAA_7"/>
    <property type="match status" value="1"/>
</dbReference>
<dbReference type="SUPFAM" id="SSF52540">
    <property type="entry name" value="P-loop containing nucleoside triphosphate hydrolases"/>
    <property type="match status" value="4"/>
</dbReference>
<keyword evidence="7" id="KW-0243">Dynein</keyword>
<dbReference type="Gene3D" id="1.20.920.30">
    <property type="match status" value="1"/>
</dbReference>
<dbReference type="InterPro" id="IPR003593">
    <property type="entry name" value="AAA+_ATPase"/>
</dbReference>
<dbReference type="InterPro" id="IPR004273">
    <property type="entry name" value="Dynein_heavy_D6_P-loop"/>
</dbReference>
<dbReference type="InterPro" id="IPR041466">
    <property type="entry name" value="Dynein_AAA5_ext"/>
</dbReference>
<dbReference type="InterPro" id="IPR043157">
    <property type="entry name" value="Dynein_AAA1S"/>
</dbReference>
<keyword evidence="17" id="KW-1185">Reference proteome</keyword>
<dbReference type="Gene3D" id="1.10.8.720">
    <property type="entry name" value="Region D6 of dynein motor"/>
    <property type="match status" value="1"/>
</dbReference>
<dbReference type="Pfam" id="PF17857">
    <property type="entry name" value="AAA_lid_1"/>
    <property type="match status" value="1"/>
</dbReference>
<dbReference type="Pfam" id="PF18199">
    <property type="entry name" value="Dynein_C"/>
    <property type="match status" value="1"/>
</dbReference>
<dbReference type="Pfam" id="PF18198">
    <property type="entry name" value="AAA_lid_11"/>
    <property type="match status" value="1"/>
</dbReference>
<name>A0ABP0RWM1_9DINO</name>
<feature type="region of interest" description="Disordered" evidence="14">
    <location>
        <begin position="141"/>
        <end position="168"/>
    </location>
</feature>
<evidence type="ECO:0000256" key="7">
    <source>
        <dbReference type="ARBA" id="ARBA00023017"/>
    </source>
</evidence>
<dbReference type="InterPro" id="IPR035699">
    <property type="entry name" value="AAA_6"/>
</dbReference>
<feature type="coiled-coil region" evidence="13">
    <location>
        <begin position="970"/>
        <end position="1091"/>
    </location>
</feature>
<comment type="caution">
    <text evidence="16">The sequence shown here is derived from an EMBL/GenBank/DDBJ whole genome shotgun (WGS) entry which is preliminary data.</text>
</comment>
<dbReference type="Gene3D" id="1.20.920.20">
    <property type="match status" value="1"/>
</dbReference>
<dbReference type="InterPro" id="IPR035706">
    <property type="entry name" value="AAA_9"/>
</dbReference>
<dbReference type="InterPro" id="IPR024743">
    <property type="entry name" value="Dynein_HC_stalk"/>
</dbReference>
<dbReference type="Pfam" id="PF12780">
    <property type="entry name" value="AAA_8"/>
    <property type="match status" value="1"/>
</dbReference>
<evidence type="ECO:0000256" key="4">
    <source>
        <dbReference type="ARBA" id="ARBA00022701"/>
    </source>
</evidence>
<dbReference type="Gene3D" id="1.10.8.1220">
    <property type="match status" value="1"/>
</dbReference>
<dbReference type="Gene3D" id="6.10.140.1060">
    <property type="match status" value="1"/>
</dbReference>
<dbReference type="InterPro" id="IPR027417">
    <property type="entry name" value="P-loop_NTPase"/>
</dbReference>
<dbReference type="Pfam" id="PF12774">
    <property type="entry name" value="AAA_6"/>
    <property type="match status" value="1"/>
</dbReference>
<organism evidence="16 17">
    <name type="scientific">Durusdinium trenchii</name>
    <dbReference type="NCBI Taxonomy" id="1381693"/>
    <lineage>
        <taxon>Eukaryota</taxon>
        <taxon>Sar</taxon>
        <taxon>Alveolata</taxon>
        <taxon>Dinophyceae</taxon>
        <taxon>Suessiales</taxon>
        <taxon>Symbiodiniaceae</taxon>
        <taxon>Durusdinium</taxon>
    </lineage>
</organism>
<dbReference type="InterPro" id="IPR042222">
    <property type="entry name" value="Dynein_2_N"/>
</dbReference>
<keyword evidence="9" id="KW-0969">Cilium</keyword>
<feature type="domain" description="AAA+ ATPase" evidence="15">
    <location>
        <begin position="1679"/>
        <end position="1818"/>
    </location>
</feature>
<dbReference type="InterPro" id="IPR041589">
    <property type="entry name" value="DNAH3_AAA_lid_1"/>
</dbReference>
<keyword evidence="5" id="KW-0547">Nucleotide-binding</keyword>
<dbReference type="Gene3D" id="1.20.1270.280">
    <property type="match status" value="1"/>
</dbReference>
<dbReference type="Gene3D" id="1.20.58.1120">
    <property type="match status" value="1"/>
</dbReference>
<dbReference type="Gene3D" id="3.40.50.300">
    <property type="entry name" value="P-loop containing nucleotide triphosphate hydrolases"/>
    <property type="match status" value="5"/>
</dbReference>
<reference evidence="16 17" key="1">
    <citation type="submission" date="2024-02" db="EMBL/GenBank/DDBJ databases">
        <authorList>
            <person name="Chen Y."/>
            <person name="Shah S."/>
            <person name="Dougan E. K."/>
            <person name="Thang M."/>
            <person name="Chan C."/>
        </authorList>
    </citation>
    <scope>NUCLEOTIDE SEQUENCE [LARGE SCALE GENOMIC DNA]</scope>
</reference>
<keyword evidence="8 13" id="KW-0175">Coiled coil</keyword>
<keyword evidence="3" id="KW-0963">Cytoplasm</keyword>
<gene>
    <name evidence="16" type="ORF">SCF082_LOCUS48400</name>
</gene>
<evidence type="ECO:0000256" key="6">
    <source>
        <dbReference type="ARBA" id="ARBA00022840"/>
    </source>
</evidence>
<protein>
    <submittedName>
        <fullName evidence="16">Dynein axonemal heavy chain 7 (Axonemal beta dynein heavy chain 7) (Ciliary dynein heavy chain 7) (Dynein heavy chain-like protein 2) (HDHC2)</fullName>
    </submittedName>
</protein>
<dbReference type="Gene3D" id="1.20.140.100">
    <property type="entry name" value="Dynein heavy chain, N-terminal domain 2"/>
    <property type="match status" value="1"/>
</dbReference>
<comment type="subcellular location">
    <subcellularLocation>
        <location evidence="1">Cytoplasm</location>
        <location evidence="1">Cytoskeleton</location>
        <location evidence="1">Cilium axoneme</location>
    </subcellularLocation>
</comment>
<dbReference type="Gene3D" id="3.10.490.20">
    <property type="match status" value="1"/>
</dbReference>
<dbReference type="Pfam" id="PF17852">
    <property type="entry name" value="Dynein_AAA_lid"/>
    <property type="match status" value="1"/>
</dbReference>
<evidence type="ECO:0000259" key="15">
    <source>
        <dbReference type="SMART" id="SM00382"/>
    </source>
</evidence>
<dbReference type="PANTHER" id="PTHR22878">
    <property type="entry name" value="DYNEIN HEAVY CHAIN 6, AXONEMAL-LIKE-RELATED"/>
    <property type="match status" value="1"/>
</dbReference>
<keyword evidence="4" id="KW-0493">Microtubule</keyword>
<dbReference type="SMART" id="SM00382">
    <property type="entry name" value="AAA"/>
    <property type="match status" value="2"/>
</dbReference>
<evidence type="ECO:0000313" key="16">
    <source>
        <dbReference type="EMBL" id="CAK9103626.1"/>
    </source>
</evidence>
<keyword evidence="11" id="KW-0206">Cytoskeleton</keyword>
<dbReference type="InterPro" id="IPR043160">
    <property type="entry name" value="Dynein_C_barrel"/>
</dbReference>
<evidence type="ECO:0000256" key="2">
    <source>
        <dbReference type="ARBA" id="ARBA00008887"/>
    </source>
</evidence>
<dbReference type="InterPro" id="IPR042228">
    <property type="entry name" value="Dynein_linker_3"/>
</dbReference>
<evidence type="ECO:0000256" key="14">
    <source>
        <dbReference type="SAM" id="MobiDB-lite"/>
    </source>
</evidence>
<dbReference type="Gene3D" id="1.10.8.710">
    <property type="match status" value="1"/>
</dbReference>
<dbReference type="InterPro" id="IPR042219">
    <property type="entry name" value="AAA_lid_11_sf"/>
</dbReference>
<dbReference type="Gene3D" id="1.10.287.2620">
    <property type="match status" value="1"/>
</dbReference>
<dbReference type="Pfam" id="PF12777">
    <property type="entry name" value="MT"/>
    <property type="match status" value="1"/>
</dbReference>
<dbReference type="Proteomes" id="UP001642464">
    <property type="component" value="Unassembled WGS sequence"/>
</dbReference>
<evidence type="ECO:0000256" key="13">
    <source>
        <dbReference type="SAM" id="Coils"/>
    </source>
</evidence>
<evidence type="ECO:0000256" key="3">
    <source>
        <dbReference type="ARBA" id="ARBA00022490"/>
    </source>
</evidence>
<evidence type="ECO:0000256" key="12">
    <source>
        <dbReference type="ARBA" id="ARBA00023273"/>
    </source>
</evidence>
<dbReference type="InterPro" id="IPR041658">
    <property type="entry name" value="AAA_lid_11"/>
</dbReference>
<proteinExistence type="inferred from homology"/>
<dbReference type="InterPro" id="IPR024317">
    <property type="entry name" value="Dynein_heavy_chain_D4_dom"/>
</dbReference>
<dbReference type="Pfam" id="PF12781">
    <property type="entry name" value="AAA_9"/>
    <property type="match status" value="1"/>
</dbReference>
<dbReference type="Pfam" id="PF08393">
    <property type="entry name" value="DHC_N2"/>
    <property type="match status" value="1"/>
</dbReference>
<keyword evidence="6" id="KW-0067">ATP-binding</keyword>
<sequence>MGEWMDEQFADKRSFVMPALGMLWFKKMPMNVVLPNLLLEDPFREEYGVSADQEEVTEIDAVRANFRALGTRWLGDASGTFDEKDAEIARLVVVQVFHGFGRLAAQGSCAQLSLTFGTLYCADCMVFLRFEDLLGKRKRKKATPAVLPTPRPPVSGSPRGTRRRSGSVFTSGDAVKTYWLCEGSCRDHGVLVDRGAASLRQFSFGTSTRKLSLREGMTKPDENAADEESQKAVQSPKLLQLRRDQTLSALEASIQAEKNYPKLLNPHARTRSAVHDPNESQGDVLSDRIASHFSPNASALLLHPSTKQLSWNHNIAKLPDEEERQREVVGAIDVVGCEKPPPSSPRSSPRYREPFEASALARSIRTEDERKTQRVVGKGLEERGHGSLFDQVQRHHDNFGRVADRLIAAPKHRDNDVVEKDQEDRNRIRYMWYIENGLDGDNITPLRREWLDHVASLLPIPSVDTTDSAEVEARVASAQELIIRMTHDVERDYKRSVRKSILDYILRSPFERSRLGISKVPAGQEPHGWGWDSSLKVFEAPEYWRDAFNSAYQSLHRRLTLTNPLVGKLQTLWESFSDQLLVDLPATHEEALRRNWRPQSIEVFVETQVEHAKRVRDRLMQEWHPSAVKIFSDAAQPDAEVLPGLNLQLSELTQDMLQSLFESVATLMGRQLRSLVLSSLERIALFLERFGLTDEYEDDNDKSVGNPAPAAFSNRLDVFSGSEENAKSVQLRSSSAHLETACLKLLDYVATCLNRVIRIERHGVGLNLEFLDDVGEDGAPTADESAASDLTKDNEGILGESVGAKGIYVLFVSSADDFLVDTKRRVGAVLRVSDTTLGPILEQYATYTFVLNAKAEVDQFVESSPTLEDTQAQIDRFDRLRDLVAVETENCVFLGVLVVDCQDLNALLTREAEQYRLQVLKATVRDSIRLNLAVCKTFSNVTNTLAQKPEDSHALIAAEAFLRSFQGQELDDLTQDVQSIEKRLGFLLRNEMHVGADLLRPMGVTFSWVSKVDRILEDANSSLRKERDKLENQFKLDRDEFIQDLGGIENSIDQFRGKGDIRHTRQQLRAVENTRQSIETARAKADLLHEEEERLGLSRTEFLQLTRLDASLEPFERLWSLAERFQKMFNTWNHGVVFTLDAEQVEKDLMDMYRQAHQLSELLADTAAGATECSDLVKSKLDEFKKNLPLLAVIANDGLRDRHWVQVSDVLGFPIEPDDSMTLTRLIELDVAQHLDKLEVISESASKEHSIESALLKMQKEWEPLEFATQEYKDTGTFILQGANVEELQTVLDDHIVKTQTMRGSQYCKFIAKEMEEWDGFLTNTNDLIEAWLKVQSTWLYLDPIFASEDIMKQMPMEGAKFQQVAKSWRDIMEIVSQSPKCTLVAKVDDLLDSFVESNEVLEEINKGLASYLETKRLFFSRFFFLSNDELLEILAETQDPTRVQPFLKKCFEGIKELAFDHSSGTPTITHMVSSEKESVKLTSTVVPSEVSGAVEKWLLQLEEEMCRTVKFVTKQALADFPTKARQQWVLDWPGQIVLAVGSAFWTREVEQVLQSADEPDDVGLEVYERKLSAQLDDLVKLVRGDLSKLERCTLSALAVIDVHARDVVKHLCDTKIQSVQDFDWTSQLRYYWEQDTMNIKIIASSLEYGYEYLGNSSRLVITPLTDRCYRTLMGALHLQYGGAPEGPAGTGKTETVKDLAKALARQCVVFNCSDGLDYLAMAKFFKGLASSGAWACFDEFNRIELEVLSVIAQQISSIQRAIACQLHSFEFEGTTIKLRWTANVFITMNPGYAGRSELPDNLKSLFRTVAMMVPDYSLIAEIILFSYGYADSRNLANKIVTTYKLCSEQLSSQDHYDYGMRAVISVLKAAGALKRQFPDEMEDIIVLRSICDVNLAKFISQDLPLFQGIISDLFPGLVLPEPNYQHLLECTRAGVEQLGVEPVPAFLEKVIQLYEMLVVRHGLMVVGPPLAGKTTSWRVLQIALTELEKRKQMPCKLGEHELATDVYQMNPKAVTMGQLYGCFDPVSHEWSDGVLARTFRDACKADDGRRKWILFDGPVDAVWIENLNTVLDDNKKLCLMSGEIIAMSDHMNMMFEPMDLAVASPATVSRCGMVYMEPDKLGWKPMVDSWLKTLSLHPDNLAQIASVLGSVVDDLLRFVRSGKFELAPTSDLMLVHSFTQLFGAVLEQEVLIYDTDNKQVDLEADMLNEMILFTIVWSIGGTVNSEGRSKFDRFLRMELSNKDCVLSKVSIPKENQVYDYALSFQKSGSSAVSCTWKAWDAALQAKPSFPKDASYSSIIVPTKDTVRYTYLLDLAVQVGKAVLFVGPTGTGKSAYIGKHLLEELDNERFKVLLLGFSAQTTTTQVQSIIDSNLDRRRKGVFGPSFGKRCVVFLDDVNMPKLETYGAQPPLELLRQGMKYSGWYDLKELSFRRIEDVGFVAAMGPPGGGRNVISPRFMRHFHAIGVTSFEDSDLSRIFSSLMNWYLGTNQECAASVLSDGQKAVRATLQVFKQAIMELLPTPSKSHYLFNLRDFSRVVQGMTLATLKPEGNAGETDVILKLWVHEILRVFGDRLVDDTDRDYLVNEMLGPALKSHFGKSFGDVFKHLNPPRGPALQGWDLARRILFGKLVSAQYAEVRDYDALKAHCEEKLDQHNSMSPKPMDLVMFSYAIEHTVRISRIITLPGGNALLVGLGGSGRQSLTRLAAYMRSFEVFQIELSKNYSVADWQTDLKQVLMLAGGKGQDTVFLLNDAQIKYESFVEDINSLLNSGEVPNMLAPDEKAEICEMARPAAKAERRKADSAESLYAFVVERIRAKLHIVLAFSPIGDAFRRRIRLFPSLVNCCVIDWFSEWPNDALTSVAQRFLDNFEESAELKDKCVELCKKFHVSTAEYAQRFTNELRRYYYVTPTSYLELISTFKTMLTKKRAQVASAQQRYQVGLEKLQFTEDAVQGMQKELQDLQPVLMRTTKQTEDMMAAVEKEQTEADKVAQVVKKEEAVANEKAKSAKAIKDECEADLEQAMPILESALAALNTLSKNDITEVKSMKSPPDGVKLVMEAMCVMMHVKPIKAKDPNDPNKKINDYWEPAKKQLLGDPKLLTNLVEYDKDNIDPKVITKANAYVENPDFDPEKIKKASNAAYGLCCWIRAMVQYDKVAKVVAPKRAALAEAEQEFEAVMARLRGKQGELSKIEHRVAGLAQQLGQCKERKKDLEEQVAECTAKLDRAEKLISGLGGEKSRWGEENVKLKRLMDNLIGSVLVCSGVIAYLGPFTVTYRREIMSSWVQEAMDRKIPCSNVEEMNLVRTFGDPVKIRSWNIEGLPIDEYSTENAIILENARRFPLMIDPQGQANKWVRNMEAANDLQVCKLTDANYLRMMENAIQFGKPLLLENIEESLPAALEPLLMKQVFKKGGVSCIKLGDVTVEYSENFRFYITTKLRSPHYLPEVSVKVTLLNFMITPVGLEDQLLGTVVAKERPDLEKEKSELILETSKNKAMLKDIEDKILHVMSASQGNILEDATAIEVLSKSQAVSKDISEKQAVADRTAAKIEAARQSYLPIAKRAATMFFCVADLAYVDPMYQYSLGWFTDLYNSSIDDSRSAAAPGGAKVETDAEAIAIRLEGLQDHFTESLYRNICRSLFEKDKLLFSFLLCVRILQEASSELDDGFQVHPSLFRFLLTGGVRADEVDANPSPEWLPDKAWSEFELLCGLIEPLRPGKGKALRKTLTGSGNGAWRRLYESAQPERDQLGLEDEARPSAFEMLCVLRCLRPDRVVPAISDFVTDIMGARFVEPPPFDLDACWRDSKPWTPLVFVLSPGSDPMSALSKLGEQKGMTLSSLSLGQGQGVLAEKMIRHAAGSGSWIVLQNCHLYPSWMPTLEQVLEEINQGFASQKDGGGGAVPMSGLDQGGGGSTKEGVKSFKADFRLWLTSYPSAQFPVSILQNGVKMTNEPPKGLRANLVRSYHTDPISDGEFFETCMSSRSREFKKLLFGLCFFHAVIQERRSFGPLGWNIPYEFNESDLRISTRQVRMFLENDPHGEIPFKALKYTIGECNYGGRVTDDNDRITLRAILDQYMSTEVVEASQHKLTSDGAYVVPRAGAHASYLDYLRDLPMHATPEVYGMHENADITKAQNETNDLFRSILATQPRNESATPGMTPEEMVEELSGQILGKLADNFDIDGARAKYPVSYNESMNTVLCQELVRFNDLCDVIRGSLQSLIKATQGLVVMSSELETVFNALVDGTIPALWRTKSYPSLKSLAGYVADLYERLRFFQSWVADGAPVVFWISGIFFTQSFNTAILQNFARKYQIPIDKVCFRFRFVSEPDDELTSSPEDGVLINGLFLEGARWNASEQILDECLAKVLYDPAPTIHLEPTSISSGGGAVDEDHEANPSYSCPLYKTHERRGVLSTTGRSTNFVMHIDLPSRAPPAHWIRRGVALLTQLAE</sequence>
<dbReference type="CDD" id="cd00009">
    <property type="entry name" value="AAA"/>
    <property type="match status" value="1"/>
</dbReference>
<accession>A0ABP0RWM1</accession>
<dbReference type="EMBL" id="CAXAMM010042224">
    <property type="protein sequence ID" value="CAK9103626.1"/>
    <property type="molecule type" value="Genomic_DNA"/>
</dbReference>
<feature type="coiled-coil region" evidence="13">
    <location>
        <begin position="3165"/>
        <end position="3227"/>
    </location>
</feature>
<dbReference type="Gene3D" id="3.20.180.20">
    <property type="entry name" value="Dynein heavy chain, N-terminal domain 2"/>
    <property type="match status" value="1"/>
</dbReference>
<keyword evidence="10" id="KW-0505">Motor protein</keyword>
<evidence type="ECO:0000256" key="5">
    <source>
        <dbReference type="ARBA" id="ARBA00022741"/>
    </source>
</evidence>
<evidence type="ECO:0000256" key="11">
    <source>
        <dbReference type="ARBA" id="ARBA00023212"/>
    </source>
</evidence>
<dbReference type="InterPro" id="IPR026983">
    <property type="entry name" value="DHC"/>
</dbReference>
<evidence type="ECO:0000256" key="1">
    <source>
        <dbReference type="ARBA" id="ARBA00004430"/>
    </source>
</evidence>
<evidence type="ECO:0000256" key="9">
    <source>
        <dbReference type="ARBA" id="ARBA00023069"/>
    </source>
</evidence>
<feature type="domain" description="AAA+ ATPase" evidence="15">
    <location>
        <begin position="2319"/>
        <end position="2467"/>
    </location>
</feature>
<keyword evidence="12" id="KW-0966">Cell projection</keyword>
<evidence type="ECO:0000256" key="10">
    <source>
        <dbReference type="ARBA" id="ARBA00023175"/>
    </source>
</evidence>
<dbReference type="InterPro" id="IPR013602">
    <property type="entry name" value="Dynein_heavy_linker"/>
</dbReference>
<dbReference type="InterPro" id="IPR041228">
    <property type="entry name" value="Dynein_C"/>
</dbReference>
<dbReference type="Gene3D" id="1.10.472.130">
    <property type="match status" value="1"/>
</dbReference>
<evidence type="ECO:0000256" key="8">
    <source>
        <dbReference type="ARBA" id="ARBA00023054"/>
    </source>
</evidence>
<evidence type="ECO:0000313" key="17">
    <source>
        <dbReference type="Proteomes" id="UP001642464"/>
    </source>
</evidence>